<dbReference type="InterPro" id="IPR051175">
    <property type="entry name" value="CLK_kinases"/>
</dbReference>
<evidence type="ECO:0000256" key="3">
    <source>
        <dbReference type="ARBA" id="ARBA00022741"/>
    </source>
</evidence>
<name>A0AAN6YET0_9PEZI</name>
<dbReference type="EMBL" id="MU858065">
    <property type="protein sequence ID" value="KAK4216721.1"/>
    <property type="molecule type" value="Genomic_DNA"/>
</dbReference>
<dbReference type="InterPro" id="IPR000719">
    <property type="entry name" value="Prot_kinase_dom"/>
</dbReference>
<dbReference type="AlphaFoldDB" id="A0AAN6YET0"/>
<dbReference type="SUPFAM" id="SSF56112">
    <property type="entry name" value="Protein kinase-like (PK-like)"/>
    <property type="match status" value="1"/>
</dbReference>
<keyword evidence="1" id="KW-0723">Serine/threonine-protein kinase</keyword>
<keyword evidence="5" id="KW-0067">ATP-binding</keyword>
<reference evidence="7" key="2">
    <citation type="submission" date="2023-05" db="EMBL/GenBank/DDBJ databases">
        <authorList>
            <consortium name="Lawrence Berkeley National Laboratory"/>
            <person name="Steindorff A."/>
            <person name="Hensen N."/>
            <person name="Bonometti L."/>
            <person name="Westerberg I."/>
            <person name="Brannstrom I.O."/>
            <person name="Guillou S."/>
            <person name="Cros-Aarteil S."/>
            <person name="Calhoun S."/>
            <person name="Haridas S."/>
            <person name="Kuo A."/>
            <person name="Mondo S."/>
            <person name="Pangilinan J."/>
            <person name="Riley R."/>
            <person name="Labutti K."/>
            <person name="Andreopoulos B."/>
            <person name="Lipzen A."/>
            <person name="Chen C."/>
            <person name="Yanf M."/>
            <person name="Daum C."/>
            <person name="Ng V."/>
            <person name="Clum A."/>
            <person name="Ohm R."/>
            <person name="Martin F."/>
            <person name="Silar P."/>
            <person name="Natvig D."/>
            <person name="Lalanne C."/>
            <person name="Gautier V."/>
            <person name="Ament-Velasquez S.L."/>
            <person name="Kruys A."/>
            <person name="Hutchinson M.I."/>
            <person name="Powell A.J."/>
            <person name="Barry K."/>
            <person name="Miller A.N."/>
            <person name="Grigoriev I.V."/>
            <person name="Debuchy R."/>
            <person name="Gladieux P."/>
            <person name="Thoren M.H."/>
            <person name="Johannesson H."/>
        </authorList>
    </citation>
    <scope>NUCLEOTIDE SEQUENCE</scope>
    <source>
        <strain evidence="7">PSN293</strain>
    </source>
</reference>
<dbReference type="GO" id="GO:0005634">
    <property type="term" value="C:nucleus"/>
    <property type="evidence" value="ECO:0007669"/>
    <property type="project" value="TreeGrafter"/>
</dbReference>
<dbReference type="GO" id="GO:0005524">
    <property type="term" value="F:ATP binding"/>
    <property type="evidence" value="ECO:0007669"/>
    <property type="project" value="UniProtKB-KW"/>
</dbReference>
<accession>A0AAN6YET0</accession>
<dbReference type="PROSITE" id="PS50011">
    <property type="entry name" value="PROTEIN_KINASE_DOM"/>
    <property type="match status" value="1"/>
</dbReference>
<evidence type="ECO:0000256" key="4">
    <source>
        <dbReference type="ARBA" id="ARBA00022777"/>
    </source>
</evidence>
<keyword evidence="4 7" id="KW-0418">Kinase</keyword>
<dbReference type="Proteomes" id="UP001301769">
    <property type="component" value="Unassembled WGS sequence"/>
</dbReference>
<dbReference type="GO" id="GO:0043484">
    <property type="term" value="P:regulation of RNA splicing"/>
    <property type="evidence" value="ECO:0007669"/>
    <property type="project" value="TreeGrafter"/>
</dbReference>
<keyword evidence="3" id="KW-0547">Nucleotide-binding</keyword>
<proteinExistence type="predicted"/>
<protein>
    <submittedName>
        <fullName evidence="7">Kinase-like domain-containing protein</fullName>
    </submittedName>
</protein>
<dbReference type="Gene3D" id="1.10.510.10">
    <property type="entry name" value="Transferase(Phosphotransferase) domain 1"/>
    <property type="match status" value="2"/>
</dbReference>
<dbReference type="PANTHER" id="PTHR45646">
    <property type="entry name" value="SERINE/THREONINE-PROTEIN KINASE DOA-RELATED"/>
    <property type="match status" value="1"/>
</dbReference>
<evidence type="ECO:0000256" key="1">
    <source>
        <dbReference type="ARBA" id="ARBA00022527"/>
    </source>
</evidence>
<evidence type="ECO:0000313" key="7">
    <source>
        <dbReference type="EMBL" id="KAK4216721.1"/>
    </source>
</evidence>
<organism evidence="7 8">
    <name type="scientific">Rhypophila decipiens</name>
    <dbReference type="NCBI Taxonomy" id="261697"/>
    <lineage>
        <taxon>Eukaryota</taxon>
        <taxon>Fungi</taxon>
        <taxon>Dikarya</taxon>
        <taxon>Ascomycota</taxon>
        <taxon>Pezizomycotina</taxon>
        <taxon>Sordariomycetes</taxon>
        <taxon>Sordariomycetidae</taxon>
        <taxon>Sordariales</taxon>
        <taxon>Naviculisporaceae</taxon>
        <taxon>Rhypophila</taxon>
    </lineage>
</organism>
<dbReference type="GO" id="GO:0004674">
    <property type="term" value="F:protein serine/threonine kinase activity"/>
    <property type="evidence" value="ECO:0007669"/>
    <property type="project" value="UniProtKB-KW"/>
</dbReference>
<evidence type="ECO:0000256" key="2">
    <source>
        <dbReference type="ARBA" id="ARBA00022679"/>
    </source>
</evidence>
<comment type="caution">
    <text evidence="7">The sequence shown here is derived from an EMBL/GenBank/DDBJ whole genome shotgun (WGS) entry which is preliminary data.</text>
</comment>
<dbReference type="Gene3D" id="3.30.200.20">
    <property type="entry name" value="Phosphorylase Kinase, domain 1"/>
    <property type="match status" value="1"/>
</dbReference>
<dbReference type="PANTHER" id="PTHR45646:SF11">
    <property type="entry name" value="SERINE_THREONINE-PROTEIN KINASE DOA"/>
    <property type="match status" value="1"/>
</dbReference>
<feature type="domain" description="Protein kinase" evidence="6">
    <location>
        <begin position="21"/>
        <end position="378"/>
    </location>
</feature>
<keyword evidence="2" id="KW-0808">Transferase</keyword>
<evidence type="ECO:0000256" key="5">
    <source>
        <dbReference type="ARBA" id="ARBA00022840"/>
    </source>
</evidence>
<sequence>MTLSTAARSTSDFKYHYIEDVEDLEDYRPGGYHPIQIDDLDDITTSYVAVKVCTADADSRREIDILAHLSLSTVTAADSSPRKDAASGMICKILDQFSITGPNGTHSCIVTVPARCSLKETREASGPGLFQLDVARSLAAQLAMSVGYVHSRGYVHADLHLGNILLQLPSTLDELSVPALYEKFGAPDPQTVIPLDSTQSLETGVPSHAVPPVWLGILSHELNLQEAKLLLSDFGVAFSPFKENRLQSYTPLLIRPPEALFEPITPLSFPSDIWSLGCNEITAQQVELQGRMPGQWWDKWESRDKWFYEDGRPKAAECDVWDWDRRFKEWVQEPRERRGLGALGEEEKVALLVLLKCMLRWRPGERPTAEDVLESTWMRNWAMPAYERSRLA</sequence>
<gene>
    <name evidence="7" type="ORF">QBC37DRAFT_453539</name>
</gene>
<reference evidence="7" key="1">
    <citation type="journal article" date="2023" name="Mol. Phylogenet. Evol.">
        <title>Genome-scale phylogeny and comparative genomics of the fungal order Sordariales.</title>
        <authorList>
            <person name="Hensen N."/>
            <person name="Bonometti L."/>
            <person name="Westerberg I."/>
            <person name="Brannstrom I.O."/>
            <person name="Guillou S."/>
            <person name="Cros-Aarteil S."/>
            <person name="Calhoun S."/>
            <person name="Haridas S."/>
            <person name="Kuo A."/>
            <person name="Mondo S."/>
            <person name="Pangilinan J."/>
            <person name="Riley R."/>
            <person name="LaButti K."/>
            <person name="Andreopoulos B."/>
            <person name="Lipzen A."/>
            <person name="Chen C."/>
            <person name="Yan M."/>
            <person name="Daum C."/>
            <person name="Ng V."/>
            <person name="Clum A."/>
            <person name="Steindorff A."/>
            <person name="Ohm R.A."/>
            <person name="Martin F."/>
            <person name="Silar P."/>
            <person name="Natvig D.O."/>
            <person name="Lalanne C."/>
            <person name="Gautier V."/>
            <person name="Ament-Velasquez S.L."/>
            <person name="Kruys A."/>
            <person name="Hutchinson M.I."/>
            <person name="Powell A.J."/>
            <person name="Barry K."/>
            <person name="Miller A.N."/>
            <person name="Grigoriev I.V."/>
            <person name="Debuchy R."/>
            <person name="Gladieux P."/>
            <person name="Hiltunen Thoren M."/>
            <person name="Johannesson H."/>
        </authorList>
    </citation>
    <scope>NUCLEOTIDE SEQUENCE</scope>
    <source>
        <strain evidence="7">PSN293</strain>
    </source>
</reference>
<dbReference type="InterPro" id="IPR011009">
    <property type="entry name" value="Kinase-like_dom_sf"/>
</dbReference>
<evidence type="ECO:0000259" key="6">
    <source>
        <dbReference type="PROSITE" id="PS50011"/>
    </source>
</evidence>
<evidence type="ECO:0000313" key="8">
    <source>
        <dbReference type="Proteomes" id="UP001301769"/>
    </source>
</evidence>
<dbReference type="SMART" id="SM00220">
    <property type="entry name" value="S_TKc"/>
    <property type="match status" value="1"/>
</dbReference>
<keyword evidence="8" id="KW-1185">Reference proteome</keyword>